<protein>
    <submittedName>
        <fullName evidence="1">Uncharacterized protein</fullName>
    </submittedName>
</protein>
<dbReference type="Proteomes" id="UP000244441">
    <property type="component" value="Chromosome"/>
</dbReference>
<accession>A0A2S0VW74</accession>
<dbReference type="OrthoDB" id="6888544at2"/>
<dbReference type="AlphaFoldDB" id="A0A2S0VW74"/>
<evidence type="ECO:0000313" key="1">
    <source>
        <dbReference type="EMBL" id="AWB68461.1"/>
    </source>
</evidence>
<organism evidence="1 2">
    <name type="scientific">Saccharobesus litoralis</name>
    <dbReference type="NCBI Taxonomy" id="2172099"/>
    <lineage>
        <taxon>Bacteria</taxon>
        <taxon>Pseudomonadati</taxon>
        <taxon>Pseudomonadota</taxon>
        <taxon>Gammaproteobacteria</taxon>
        <taxon>Alteromonadales</taxon>
        <taxon>Alteromonadaceae</taxon>
        <taxon>Saccharobesus</taxon>
    </lineage>
</organism>
<dbReference type="RefSeq" id="WP_108604520.1">
    <property type="nucleotide sequence ID" value="NZ_CP026604.1"/>
</dbReference>
<dbReference type="KEGG" id="cate:C2869_19540"/>
<reference evidence="1 2" key="1">
    <citation type="submission" date="2018-01" db="EMBL/GenBank/DDBJ databases">
        <title>Genome sequence of a Cantenovulum-like bacteria.</title>
        <authorList>
            <person name="Tan W.R."/>
            <person name="Lau N.-S."/>
            <person name="Go F."/>
            <person name="Amirul A.-A.A."/>
        </authorList>
    </citation>
    <scope>NUCLEOTIDE SEQUENCE [LARGE SCALE GENOMIC DNA]</scope>
    <source>
        <strain evidence="1 2">CCB-QB4</strain>
    </source>
</reference>
<sequence length="98" mass="11019">MDKPSFEQECYRQLVNLFTQTKANNTDTLAKGRAEGFLFAGQFMGLISANEGQAIIEKAHMDVFGVTVAERKDKKAKLRKAIEEGDDAYFDMPAILRK</sequence>
<keyword evidence="2" id="KW-1185">Reference proteome</keyword>
<evidence type="ECO:0000313" key="2">
    <source>
        <dbReference type="Proteomes" id="UP000244441"/>
    </source>
</evidence>
<proteinExistence type="predicted"/>
<dbReference type="EMBL" id="CP026604">
    <property type="protein sequence ID" value="AWB68461.1"/>
    <property type="molecule type" value="Genomic_DNA"/>
</dbReference>
<name>A0A2S0VW74_9ALTE</name>
<gene>
    <name evidence="1" type="ORF">C2869_19540</name>
</gene>